<evidence type="ECO:0000313" key="2">
    <source>
        <dbReference type="Proteomes" id="UP000638353"/>
    </source>
</evidence>
<evidence type="ECO:0000313" key="1">
    <source>
        <dbReference type="EMBL" id="GHC78988.1"/>
    </source>
</evidence>
<proteinExistence type="predicted"/>
<dbReference type="InterPro" id="IPR037883">
    <property type="entry name" value="Knr4/Smi1-like_sf"/>
</dbReference>
<accession>A0A919C6Y2</accession>
<name>A0A919C6Y2_9ACTN</name>
<organism evidence="1 2">
    <name type="scientific">Streptomyces finlayi</name>
    <dbReference type="NCBI Taxonomy" id="67296"/>
    <lineage>
        <taxon>Bacteria</taxon>
        <taxon>Bacillati</taxon>
        <taxon>Actinomycetota</taxon>
        <taxon>Actinomycetes</taxon>
        <taxon>Kitasatosporales</taxon>
        <taxon>Streptomycetaceae</taxon>
        <taxon>Streptomyces</taxon>
    </lineage>
</organism>
<evidence type="ECO:0008006" key="3">
    <source>
        <dbReference type="Google" id="ProtNLM"/>
    </source>
</evidence>
<dbReference type="Proteomes" id="UP000638353">
    <property type="component" value="Unassembled WGS sequence"/>
</dbReference>
<sequence>MSTEPDFLQGVFHLLGDPPQRPEPAELWRETEAVVGCALPEDYKEIIGRYGPARVNGHLYFSTPDSGRWSLREEIPETIRAWADADWEPDEDEITGGDPRTLFGWDGLKFGVEDGLTPLASTDNGVTLFFVPGRPAAGLFVANGDGELLRYDMSFAEWLHRYLSGDDVTGYGGFFYPGPVELRSMPMSPTDREVVWYGSPRD</sequence>
<reference evidence="1" key="1">
    <citation type="journal article" date="2014" name="Int. J. Syst. Evol. Microbiol.">
        <title>Complete genome sequence of Corynebacterium casei LMG S-19264T (=DSM 44701T), isolated from a smear-ripened cheese.</title>
        <authorList>
            <consortium name="US DOE Joint Genome Institute (JGI-PGF)"/>
            <person name="Walter F."/>
            <person name="Albersmeier A."/>
            <person name="Kalinowski J."/>
            <person name="Ruckert C."/>
        </authorList>
    </citation>
    <scope>NUCLEOTIDE SEQUENCE</scope>
    <source>
        <strain evidence="1">JCM 4637</strain>
    </source>
</reference>
<protein>
    <recommendedName>
        <fullName evidence="3">SMI1/KNR4 family protein</fullName>
    </recommendedName>
</protein>
<dbReference type="SUPFAM" id="SSF160631">
    <property type="entry name" value="SMI1/KNR4-like"/>
    <property type="match status" value="1"/>
</dbReference>
<dbReference type="EMBL" id="BMVC01000001">
    <property type="protein sequence ID" value="GHC78988.1"/>
    <property type="molecule type" value="Genomic_DNA"/>
</dbReference>
<comment type="caution">
    <text evidence="1">The sequence shown here is derived from an EMBL/GenBank/DDBJ whole genome shotgun (WGS) entry which is preliminary data.</text>
</comment>
<dbReference type="RefSeq" id="WP_229897413.1">
    <property type="nucleotide sequence ID" value="NZ_BMVC01000001.1"/>
</dbReference>
<gene>
    <name evidence="1" type="ORF">GCM10010334_04830</name>
</gene>
<dbReference type="Gene3D" id="3.40.1580.10">
    <property type="entry name" value="SMI1/KNR4-like"/>
    <property type="match status" value="1"/>
</dbReference>
<dbReference type="AlphaFoldDB" id="A0A919C6Y2"/>
<reference evidence="1" key="2">
    <citation type="submission" date="2020-09" db="EMBL/GenBank/DDBJ databases">
        <authorList>
            <person name="Sun Q."/>
            <person name="Ohkuma M."/>
        </authorList>
    </citation>
    <scope>NUCLEOTIDE SEQUENCE</scope>
    <source>
        <strain evidence="1">JCM 4637</strain>
    </source>
</reference>